<dbReference type="EMBL" id="KV454210">
    <property type="protein sequence ID" value="ODQ60391.1"/>
    <property type="molecule type" value="Genomic_DNA"/>
</dbReference>
<evidence type="ECO:0000256" key="11">
    <source>
        <dbReference type="ARBA" id="ARBA00022989"/>
    </source>
</evidence>
<dbReference type="Pfam" id="PF22251">
    <property type="entry name" value="PFF1_TM"/>
    <property type="match status" value="2"/>
</dbReference>
<dbReference type="EC" id="3.4.-.-" evidence="15"/>
<evidence type="ECO:0000256" key="12">
    <source>
        <dbReference type="ARBA" id="ARBA00023049"/>
    </source>
</evidence>
<comment type="similarity">
    <text evidence="4 15">Belongs to the peptidase M28 family.</text>
</comment>
<evidence type="ECO:0000256" key="16">
    <source>
        <dbReference type="SAM" id="MobiDB-lite"/>
    </source>
</evidence>
<feature type="domain" description="Vacuolar membrane protease C-terminal" evidence="19">
    <location>
        <begin position="677"/>
        <end position="947"/>
    </location>
</feature>
<dbReference type="OrthoDB" id="76293at2759"/>
<dbReference type="Pfam" id="PF22250">
    <property type="entry name" value="PFF1_C"/>
    <property type="match status" value="1"/>
</dbReference>
<evidence type="ECO:0000256" key="14">
    <source>
        <dbReference type="ARBA" id="ARBA00023180"/>
    </source>
</evidence>
<keyword evidence="22" id="KW-1185">Reference proteome</keyword>
<evidence type="ECO:0000256" key="9">
    <source>
        <dbReference type="ARBA" id="ARBA00022801"/>
    </source>
</evidence>
<evidence type="ECO:0000256" key="1">
    <source>
        <dbReference type="ARBA" id="ARBA00001947"/>
    </source>
</evidence>
<feature type="transmembrane region" description="Helical" evidence="17">
    <location>
        <begin position="584"/>
        <end position="603"/>
    </location>
</feature>
<evidence type="ECO:0000256" key="15">
    <source>
        <dbReference type="RuleBase" id="RU361240"/>
    </source>
</evidence>
<evidence type="ECO:0000256" key="8">
    <source>
        <dbReference type="ARBA" id="ARBA00022723"/>
    </source>
</evidence>
<feature type="transmembrane region" description="Helical" evidence="17">
    <location>
        <begin position="649"/>
        <end position="667"/>
    </location>
</feature>
<protein>
    <recommendedName>
        <fullName evidence="15">Peptide hydrolase</fullName>
        <ecNumber evidence="15">3.4.-.-</ecNumber>
    </recommendedName>
</protein>
<dbReference type="STRING" id="683960.A0A1E3P4J1"/>
<evidence type="ECO:0000259" key="20">
    <source>
        <dbReference type="Pfam" id="PF22251"/>
    </source>
</evidence>
<keyword evidence="8 15" id="KW-0479">Metal-binding</keyword>
<feature type="domain" description="Vacuolar membrane protease transmembrane" evidence="20">
    <location>
        <begin position="434"/>
        <end position="571"/>
    </location>
</feature>
<dbReference type="InterPro" id="IPR048024">
    <property type="entry name" value="Fxna-like_M28_dom"/>
</dbReference>
<feature type="domain" description="Vacuolar membrane protease transmembrane" evidence="20">
    <location>
        <begin position="576"/>
        <end position="647"/>
    </location>
</feature>
<evidence type="ECO:0000256" key="10">
    <source>
        <dbReference type="ARBA" id="ARBA00022833"/>
    </source>
</evidence>
<keyword evidence="13 17" id="KW-0472">Membrane</keyword>
<dbReference type="Proteomes" id="UP000094112">
    <property type="component" value="Unassembled WGS sequence"/>
</dbReference>
<evidence type="ECO:0000256" key="4">
    <source>
        <dbReference type="ARBA" id="ARBA00010918"/>
    </source>
</evidence>
<feature type="transmembrane region" description="Helical" evidence="17">
    <location>
        <begin position="466"/>
        <end position="487"/>
    </location>
</feature>
<dbReference type="Pfam" id="PF04389">
    <property type="entry name" value="Peptidase_M28"/>
    <property type="match status" value="1"/>
</dbReference>
<keyword evidence="11 17" id="KW-1133">Transmembrane helix</keyword>
<keyword evidence="5" id="KW-0926">Vacuole</keyword>
<keyword evidence="10 15" id="KW-0862">Zinc</keyword>
<feature type="compositionally biased region" description="Low complexity" evidence="16">
    <location>
        <begin position="19"/>
        <end position="32"/>
    </location>
</feature>
<keyword evidence="12" id="KW-0482">Metalloprotease</keyword>
<dbReference type="InterPro" id="IPR053976">
    <property type="entry name" value="PFF1_TM"/>
</dbReference>
<feature type="transmembrane region" description="Helical" evidence="17">
    <location>
        <begin position="623"/>
        <end position="642"/>
    </location>
</feature>
<dbReference type="GeneID" id="30198978"/>
<sequence>MSDSEQPADHEHGSIHSGNQQNVNNNNNNQNNKPIRKPTKASDAPSFIVQTVRSVFGFRKTSLTLFVFLTYAVVFILVSWARQNSLSLPSKEPSILSSSWTDLQVISSKPHPYTSHANDELHDYLLERIKSLSALKSYITYSDDYKNSLSSFYVEQNMWNASEEINILNYFESSNVLAKVEGKDPSLPAILLSAHYDSVPTAYGSTDDGAGVASLLGILEHYATSKSQPLRTIIFNINNNEEFGLYGAQAFFDHPWSQNASFFVNLEGTGTGERAILFRATDYEIVKYYKNARSPFGSSIFQQGFASGLVHSETDYKVYKEHGLRGIDIAFYKPRDLYHTRFDAIQQTSKNALWHMLSNALDVTISLAEDEEISDDAETPAVFFDILGLHIIILPLTSIYVINIVLLVVVPIILFGFAIIIKKREIWDIGFSWIRLPISVLFAGIGAKIISDIIQYINPLVVSRDFTSPLVTVSSTFLFVNYVILTISNHFWPVHDFKLLITLEVFFVLWIALVVATVKENAPSIYTGAYLLTILYGLYSVSVILGLLGIALASPKKERVTDDEDEEVVVVKGHPAHNSFTYDWSLQFLILVPLTFLLSYSSVELILEGLNQTVQESLKSNTLLFQLIFLFSILLTTPLLSFAYKLNSLFAILLIISITVGSLISIFEAPFTTNAPVKLRFAQSIDLDAGSTPIVNVFGREGLIEPFLRDLPSIKSNHEKIKCESLPDGLQTCSYKADRPYLIDGTSKQNDIDSYLSIEVLKKGAESNSSPYSPLTGEIAIKAKDNRACTLTFNSTSFATGKSGKSPIRIITYYNDKPSNSSRWGQEKKALVNVPSGRSQDDQGNEIFKWLPGVDIFQLHKLDWDQEAYHIGLQWIPKWLEDGEEEEPSDSPKNKLGVHVSCYWGEYERESIVDGKGVSKIPAFNELLQYAPNTISWTNRYEGLVKIDKYIEL</sequence>
<evidence type="ECO:0000256" key="3">
    <source>
        <dbReference type="ARBA" id="ARBA00004128"/>
    </source>
</evidence>
<dbReference type="AlphaFoldDB" id="A0A1E3P4J1"/>
<feature type="transmembrane region" description="Helical" evidence="17">
    <location>
        <begin position="433"/>
        <end position="454"/>
    </location>
</feature>
<proteinExistence type="inferred from homology"/>
<evidence type="ECO:0000259" key="18">
    <source>
        <dbReference type="Pfam" id="PF04389"/>
    </source>
</evidence>
<dbReference type="InterPro" id="IPR053975">
    <property type="entry name" value="PFF1_C"/>
</dbReference>
<keyword evidence="9 15" id="KW-0378">Hydrolase</keyword>
<evidence type="ECO:0000313" key="21">
    <source>
        <dbReference type="EMBL" id="ODQ60391.1"/>
    </source>
</evidence>
<evidence type="ECO:0000313" key="22">
    <source>
        <dbReference type="Proteomes" id="UP000094112"/>
    </source>
</evidence>
<evidence type="ECO:0000256" key="13">
    <source>
        <dbReference type="ARBA" id="ARBA00023136"/>
    </source>
</evidence>
<reference evidence="21 22" key="1">
    <citation type="journal article" date="2016" name="Proc. Natl. Acad. Sci. U.S.A.">
        <title>Comparative genomics of biotechnologically important yeasts.</title>
        <authorList>
            <person name="Riley R."/>
            <person name="Haridas S."/>
            <person name="Wolfe K.H."/>
            <person name="Lopes M.R."/>
            <person name="Hittinger C.T."/>
            <person name="Goeker M."/>
            <person name="Salamov A.A."/>
            <person name="Wisecaver J.H."/>
            <person name="Long T.M."/>
            <person name="Calvey C.H."/>
            <person name="Aerts A.L."/>
            <person name="Barry K.W."/>
            <person name="Choi C."/>
            <person name="Clum A."/>
            <person name="Coughlan A.Y."/>
            <person name="Deshpande S."/>
            <person name="Douglass A.P."/>
            <person name="Hanson S.J."/>
            <person name="Klenk H.-P."/>
            <person name="LaButti K.M."/>
            <person name="Lapidus A."/>
            <person name="Lindquist E.A."/>
            <person name="Lipzen A.M."/>
            <person name="Meier-Kolthoff J.P."/>
            <person name="Ohm R.A."/>
            <person name="Otillar R.P."/>
            <person name="Pangilinan J.L."/>
            <person name="Peng Y."/>
            <person name="Rokas A."/>
            <person name="Rosa C.A."/>
            <person name="Scheuner C."/>
            <person name="Sibirny A.A."/>
            <person name="Slot J.C."/>
            <person name="Stielow J.B."/>
            <person name="Sun H."/>
            <person name="Kurtzman C.P."/>
            <person name="Blackwell M."/>
            <person name="Grigoriev I.V."/>
            <person name="Jeffries T.W."/>
        </authorList>
    </citation>
    <scope>NUCLEOTIDE SEQUENCE [LARGE SCALE GENOMIC DNA]</scope>
    <source>
        <strain evidence="22">ATCC 58044 / CBS 1984 / NCYC 433 / NRRL Y-366-8</strain>
    </source>
</reference>
<accession>A0A1E3P4J1</accession>
<dbReference type="Gene3D" id="3.40.630.10">
    <property type="entry name" value="Zn peptidases"/>
    <property type="match status" value="1"/>
</dbReference>
<feature type="domain" description="Peptidase M28" evidence="18">
    <location>
        <begin position="175"/>
        <end position="363"/>
    </location>
</feature>
<evidence type="ECO:0000256" key="2">
    <source>
        <dbReference type="ARBA" id="ARBA00003273"/>
    </source>
</evidence>
<dbReference type="PANTHER" id="PTHR12147">
    <property type="entry name" value="METALLOPEPTIDASE M28 FAMILY MEMBER"/>
    <property type="match status" value="1"/>
</dbReference>
<dbReference type="GO" id="GO:0000329">
    <property type="term" value="C:fungal-type vacuole membrane"/>
    <property type="evidence" value="ECO:0007669"/>
    <property type="project" value="EnsemblFungi"/>
</dbReference>
<feature type="transmembrane region" description="Helical" evidence="17">
    <location>
        <begin position="499"/>
        <end position="518"/>
    </location>
</feature>
<evidence type="ECO:0000256" key="6">
    <source>
        <dbReference type="ARBA" id="ARBA00022670"/>
    </source>
</evidence>
<feature type="region of interest" description="Disordered" evidence="16">
    <location>
        <begin position="1"/>
        <end position="41"/>
    </location>
</feature>
<name>A0A1E3P4J1_WICAA</name>
<dbReference type="PANTHER" id="PTHR12147:SF58">
    <property type="entry name" value="VACUOLAR MEMBRANE PROTEASE"/>
    <property type="match status" value="1"/>
</dbReference>
<evidence type="ECO:0000256" key="7">
    <source>
        <dbReference type="ARBA" id="ARBA00022692"/>
    </source>
</evidence>
<keyword evidence="14" id="KW-0325">Glycoprotein</keyword>
<dbReference type="InterPro" id="IPR007484">
    <property type="entry name" value="Peptidase_M28"/>
</dbReference>
<organism evidence="21 22">
    <name type="scientific">Wickerhamomyces anomalus (strain ATCC 58044 / CBS 1984 / NCYC 433 / NRRL Y-366-8)</name>
    <name type="common">Yeast</name>
    <name type="synonym">Hansenula anomala</name>
    <dbReference type="NCBI Taxonomy" id="683960"/>
    <lineage>
        <taxon>Eukaryota</taxon>
        <taxon>Fungi</taxon>
        <taxon>Dikarya</taxon>
        <taxon>Ascomycota</taxon>
        <taxon>Saccharomycotina</taxon>
        <taxon>Saccharomycetes</taxon>
        <taxon>Phaffomycetales</taxon>
        <taxon>Wickerhamomycetaceae</taxon>
        <taxon>Wickerhamomyces</taxon>
    </lineage>
</organism>
<feature type="transmembrane region" description="Helical" evidence="17">
    <location>
        <begin position="399"/>
        <end position="421"/>
    </location>
</feature>
<comment type="cofactor">
    <cofactor evidence="1">
        <name>Zn(2+)</name>
        <dbReference type="ChEBI" id="CHEBI:29105"/>
    </cofactor>
</comment>
<gene>
    <name evidence="21" type="ORF">WICANDRAFT_30428</name>
</gene>
<dbReference type="SUPFAM" id="SSF53187">
    <property type="entry name" value="Zn-dependent exopeptidases"/>
    <property type="match status" value="1"/>
</dbReference>
<dbReference type="RefSeq" id="XP_019039598.1">
    <property type="nucleotide sequence ID" value="XM_019181732.1"/>
</dbReference>
<comment type="subcellular location">
    <subcellularLocation>
        <location evidence="3">Vacuole membrane</location>
        <topology evidence="3">Multi-pass membrane protein</topology>
    </subcellularLocation>
</comment>
<evidence type="ECO:0000256" key="17">
    <source>
        <dbReference type="SAM" id="Phobius"/>
    </source>
</evidence>
<comment type="function">
    <text evidence="2">May be involved in vacuolar sorting and osmoregulation.</text>
</comment>
<dbReference type="InterPro" id="IPR045175">
    <property type="entry name" value="M28_fam"/>
</dbReference>
<dbReference type="FunFam" id="3.40.630.10:FF:000057">
    <property type="entry name" value="Vacuolar membrane protease"/>
    <property type="match status" value="1"/>
</dbReference>
<keyword evidence="6 15" id="KW-0645">Protease</keyword>
<feature type="transmembrane region" description="Helical" evidence="17">
    <location>
        <begin position="63"/>
        <end position="81"/>
    </location>
</feature>
<dbReference type="GO" id="GO:0008235">
    <property type="term" value="F:metalloexopeptidase activity"/>
    <property type="evidence" value="ECO:0007669"/>
    <property type="project" value="InterPro"/>
</dbReference>
<dbReference type="CDD" id="cd03875">
    <property type="entry name" value="M28_Fxna_like"/>
    <property type="match status" value="1"/>
</dbReference>
<evidence type="ECO:0000259" key="19">
    <source>
        <dbReference type="Pfam" id="PF22250"/>
    </source>
</evidence>
<dbReference type="GO" id="GO:0046872">
    <property type="term" value="F:metal ion binding"/>
    <property type="evidence" value="ECO:0007669"/>
    <property type="project" value="UniProtKB-KW"/>
</dbReference>
<keyword evidence="7 17" id="KW-0812">Transmembrane</keyword>
<dbReference type="GO" id="GO:0006508">
    <property type="term" value="P:proteolysis"/>
    <property type="evidence" value="ECO:0007669"/>
    <property type="project" value="UniProtKB-KW"/>
</dbReference>
<evidence type="ECO:0000256" key="5">
    <source>
        <dbReference type="ARBA" id="ARBA00022554"/>
    </source>
</evidence>
<feature type="transmembrane region" description="Helical" evidence="17">
    <location>
        <begin position="530"/>
        <end position="553"/>
    </location>
</feature>